<name>A0ABW8LHE1_9ACTN</name>
<dbReference type="Proteomes" id="UP001620295">
    <property type="component" value="Unassembled WGS sequence"/>
</dbReference>
<evidence type="ECO:0008006" key="3">
    <source>
        <dbReference type="Google" id="ProtNLM"/>
    </source>
</evidence>
<keyword evidence="2" id="KW-1185">Reference proteome</keyword>
<gene>
    <name evidence="1" type="ORF">ACI2L5_10350</name>
</gene>
<comment type="caution">
    <text evidence="1">The sequence shown here is derived from an EMBL/GenBank/DDBJ whole genome shotgun (WGS) entry which is preliminary data.</text>
</comment>
<organism evidence="1 2">
    <name type="scientific">Streptomyces milbemycinicus</name>
    <dbReference type="NCBI Taxonomy" id="476552"/>
    <lineage>
        <taxon>Bacteria</taxon>
        <taxon>Bacillati</taxon>
        <taxon>Actinomycetota</taxon>
        <taxon>Actinomycetes</taxon>
        <taxon>Kitasatosporales</taxon>
        <taxon>Streptomycetaceae</taxon>
        <taxon>Streptomyces</taxon>
    </lineage>
</organism>
<evidence type="ECO:0000313" key="2">
    <source>
        <dbReference type="Proteomes" id="UP001620295"/>
    </source>
</evidence>
<evidence type="ECO:0000313" key="1">
    <source>
        <dbReference type="EMBL" id="MFK4265332.1"/>
    </source>
</evidence>
<reference evidence="1 2" key="1">
    <citation type="submission" date="2024-11" db="EMBL/GenBank/DDBJ databases">
        <title>The Natural Products Discovery Center: Release of the First 8490 Sequenced Strains for Exploring Actinobacteria Biosynthetic Diversity.</title>
        <authorList>
            <person name="Kalkreuter E."/>
            <person name="Kautsar S.A."/>
            <person name="Yang D."/>
            <person name="Bader C.D."/>
            <person name="Teijaro C.N."/>
            <person name="Fluegel L."/>
            <person name="Davis C.M."/>
            <person name="Simpson J.R."/>
            <person name="Lauterbach L."/>
            <person name="Steele A.D."/>
            <person name="Gui C."/>
            <person name="Meng S."/>
            <person name="Li G."/>
            <person name="Viehrig K."/>
            <person name="Ye F."/>
            <person name="Su P."/>
            <person name="Kiefer A.F."/>
            <person name="Nichols A."/>
            <person name="Cepeda A.J."/>
            <person name="Yan W."/>
            <person name="Fan B."/>
            <person name="Jiang Y."/>
            <person name="Adhikari A."/>
            <person name="Zheng C.-J."/>
            <person name="Schuster L."/>
            <person name="Cowan T.M."/>
            <person name="Smanski M.J."/>
            <person name="Chevrette M.G."/>
            <person name="De Carvalho L.P.S."/>
            <person name="Shen B."/>
        </authorList>
    </citation>
    <scope>NUCLEOTIDE SEQUENCE [LARGE SCALE GENOMIC DNA]</scope>
    <source>
        <strain evidence="1 2">NPDC020863</strain>
    </source>
</reference>
<dbReference type="RefSeq" id="WP_404746043.1">
    <property type="nucleotide sequence ID" value="NZ_JBJDQH010000003.1"/>
</dbReference>
<protein>
    <recommendedName>
        <fullName evidence="3">DUF4435 domain-containing protein</fullName>
    </recommendedName>
</protein>
<sequence length="268" mass="29820">MDAELRADGLGSSRGVLVVEGPDDKRIFARYVHDPAQILPAGGRKLLISAHEKASKTQRTKLVFVTDCDYEVRRGSLRGSPDLVITTLTDMESDLLSLGVIEPLVLELVPQALESRAACQSIARKLQMRAVRIAVPIGRIRMAAQPLGIPIDWNDIKLSRYWDSRLGEMNFPRLVDATHSKVSTAIGFNEWRALAKKAPGDAGMCHGKDLVRAIAFLLKTEFRATGVTAETLTKLIRTSLTEHHLGTWDVIRRIKAWQLQNKRHVLTT</sequence>
<dbReference type="EMBL" id="JBJDQH010000003">
    <property type="protein sequence ID" value="MFK4265332.1"/>
    <property type="molecule type" value="Genomic_DNA"/>
</dbReference>
<proteinExistence type="predicted"/>
<accession>A0ABW8LHE1</accession>